<feature type="compositionally biased region" description="Basic and acidic residues" evidence="1">
    <location>
        <begin position="106"/>
        <end position="137"/>
    </location>
</feature>
<evidence type="ECO:0000256" key="1">
    <source>
        <dbReference type="SAM" id="MobiDB-lite"/>
    </source>
</evidence>
<evidence type="ECO:0000313" key="3">
    <source>
        <dbReference type="Proteomes" id="UP000199440"/>
    </source>
</evidence>
<dbReference type="EMBL" id="FNGV01000003">
    <property type="protein sequence ID" value="SDL87764.1"/>
    <property type="molecule type" value="Genomic_DNA"/>
</dbReference>
<evidence type="ECO:0000313" key="2">
    <source>
        <dbReference type="EMBL" id="SDL87764.1"/>
    </source>
</evidence>
<sequence>MYIYSNIRKMLEEKEQDLKKSGTEEAHLEHTGSNTGREKSELTPIEKEAVNDDAPLDSKIAEENKDIPTEVEVQQPDTLGKGENSEGKTVAESPSEEKTTMATENSEVKPIKKEEKILDKIESPKPETPEIVGKTEEGTSTESPSEEKTIVAKEKSEAQPKKKEEDVLDEIDESNAEDAEDADNHHRHRIPVLDYHAMSMENLVGELQRLVRNEKVQAIKTHVDGIKYEFDQKFQEFLEGKKEEFIANGGNEIDFRYNSVAKRQFKEVYADYREKRNQHYKNLEKSHKDNLAKRLALIESLKGLVSIEEDMNTTYKSFKDIQEQWRHAGPVPSAHYNNVWKTYHHHVEIFYDFLHLNRELRDLDFKHNLEEKQKLAERAEALANHEDLSMAFRELQALHKIWKEDIGPVGKEHREEIWDRFSSATKILHQRRQEYFKDLDKQYEQNLEHKKELINKINAIAEHVADNHKGLQQQIKQVQELREAFFNAGRIPQKDNGPTWTAFKQATRNFNQSKNAYYKNLKKEQHDNLDKKRALIKLAHELENSEDWDMATSEMKRIQSEWKKIGHVPRKYSDKIWKEFKNSCNHYFDRLHALKNKGHKEEEENLEKKVACLDELKAFELTGNREKDLATLKSFIETWRSYGRVPFNKKHINQKFDKILDAIFKKLKISQQEAELLKYGNKIQRLANADDAYAISKERSFIRKKIDESKNEVRQLETNLQFFSNASEDNPMVQEVIKKVEGHKDALATWKAKLKKLNIMENNLNKEFEEAEETEEADTGSSEKGQE</sequence>
<feature type="region of interest" description="Disordered" evidence="1">
    <location>
        <begin position="15"/>
        <end position="169"/>
    </location>
</feature>
<feature type="region of interest" description="Disordered" evidence="1">
    <location>
        <begin position="766"/>
        <end position="787"/>
    </location>
</feature>
<proteinExistence type="predicted"/>
<organism evidence="2 3">
    <name type="scientific">Kriegella aquimaris</name>
    <dbReference type="NCBI Taxonomy" id="192904"/>
    <lineage>
        <taxon>Bacteria</taxon>
        <taxon>Pseudomonadati</taxon>
        <taxon>Bacteroidota</taxon>
        <taxon>Flavobacteriia</taxon>
        <taxon>Flavobacteriales</taxon>
        <taxon>Flavobacteriaceae</taxon>
        <taxon>Kriegella</taxon>
    </lineage>
</organism>
<gene>
    <name evidence="2" type="ORF">SAMN04488514_103247</name>
</gene>
<dbReference type="STRING" id="192904.SAMN04488514_103247"/>
<dbReference type="InterPro" id="IPR007139">
    <property type="entry name" value="DUF349"/>
</dbReference>
<name>A0A1G9NN34_9FLAO</name>
<evidence type="ECO:0008006" key="4">
    <source>
        <dbReference type="Google" id="ProtNLM"/>
    </source>
</evidence>
<feature type="compositionally biased region" description="Basic and acidic residues" evidence="1">
    <location>
        <begin position="15"/>
        <end position="50"/>
    </location>
</feature>
<dbReference type="Pfam" id="PF03993">
    <property type="entry name" value="DUF349"/>
    <property type="match status" value="5"/>
</dbReference>
<keyword evidence="3" id="KW-1185">Reference proteome</keyword>
<reference evidence="3" key="1">
    <citation type="submission" date="2016-10" db="EMBL/GenBank/DDBJ databases">
        <authorList>
            <person name="Varghese N."/>
            <person name="Submissions S."/>
        </authorList>
    </citation>
    <scope>NUCLEOTIDE SEQUENCE [LARGE SCALE GENOMIC DNA]</scope>
    <source>
        <strain evidence="3">DSM 19886</strain>
    </source>
</reference>
<feature type="compositionally biased region" description="Basic and acidic residues" evidence="1">
    <location>
        <begin position="59"/>
        <end position="68"/>
    </location>
</feature>
<dbReference type="AlphaFoldDB" id="A0A1G9NN34"/>
<feature type="compositionally biased region" description="Acidic residues" evidence="1">
    <location>
        <begin position="769"/>
        <end position="778"/>
    </location>
</feature>
<protein>
    <recommendedName>
        <fullName evidence="4">DUF349 domain-containing protein</fullName>
    </recommendedName>
</protein>
<feature type="compositionally biased region" description="Basic and acidic residues" evidence="1">
    <location>
        <begin position="145"/>
        <end position="165"/>
    </location>
</feature>
<accession>A0A1G9NN34</accession>
<dbReference type="Proteomes" id="UP000199440">
    <property type="component" value="Unassembled WGS sequence"/>
</dbReference>